<dbReference type="SMART" id="SM00487">
    <property type="entry name" value="DEXDc"/>
    <property type="match status" value="1"/>
</dbReference>
<dbReference type="Pfam" id="PF00270">
    <property type="entry name" value="DEAD"/>
    <property type="match status" value="1"/>
</dbReference>
<keyword evidence="5" id="KW-0378">Hydrolase</keyword>
<sequence>MTSSADTLDELRAAREALRHTWHAFYARFGNLREAQRLAVAPVVAGRDTLVGAPTASGKTEALMAPLAQRLLSRRDAPTGQARLLVISPTRALCNDLHRRIEPPLRQCKLKVGVRTGDHSLNITRDAPPVVITTPESLDSMLSRWPASLRSVEALLLDEIHLLDGSARGDQLRVLLERLERICHTRPQRCAASATLPHADEIARRYLHDPELILVGSAGRGLDARLVHTPELADAATDIAETFLSGESRKILVFANARAQVETLVACLSAHPRLAGRIFAHHGSLSRSVRLRTERRFLDAPAAICVATMTLELGIDIGDVDRVVLVGPPPNVGALVQRVGRANRRGSVAHVTCLASDDFEALRLEHLLVCADEGRLFEDPVPFRPSVLAQQAISLLFQSRHKWIGAEVLHQRLPEAIRSTYSPHDLLDLLQAMCEAGYLTPLNGQRFAAGDRALKMYEHGLMHANIDDTPEIEVFDETTGELLGRVALSRKQRESLGDGQELGLSLAGRRREVVRITQDQVFVDSAQGEAPSAFFARQAPRYAFELARDLAAFLGIGHHELRVERWTRGARLGHFLGTRWGLLLDGILRERGLATRPGNAFFHILKRDPELKDGLDDAERIERDARAFIARESERLARRLDIGPFYDGLPSNLLRSWLDEALAPADFALHLAQCEWIEGPIFPLPPED</sequence>
<feature type="domain" description="Helicase ATP-binding" evidence="3">
    <location>
        <begin position="40"/>
        <end position="214"/>
    </location>
</feature>
<dbReference type="SMART" id="SM00490">
    <property type="entry name" value="HELICc"/>
    <property type="match status" value="1"/>
</dbReference>
<dbReference type="GO" id="GO:0003677">
    <property type="term" value="F:DNA binding"/>
    <property type="evidence" value="ECO:0007669"/>
    <property type="project" value="TreeGrafter"/>
</dbReference>
<organism evidence="5 6">
    <name type="scientific">Lujinxingia vulgaris</name>
    <dbReference type="NCBI Taxonomy" id="2600176"/>
    <lineage>
        <taxon>Bacteria</taxon>
        <taxon>Deltaproteobacteria</taxon>
        <taxon>Bradymonadales</taxon>
        <taxon>Lujinxingiaceae</taxon>
        <taxon>Lujinxingia</taxon>
    </lineage>
</organism>
<protein>
    <submittedName>
        <fullName evidence="5">DEAD/DEAH box helicase</fullName>
    </submittedName>
</protein>
<evidence type="ECO:0000259" key="4">
    <source>
        <dbReference type="PROSITE" id="PS51194"/>
    </source>
</evidence>
<dbReference type="SUPFAM" id="SSF52540">
    <property type="entry name" value="P-loop containing nucleoside triphosphate hydrolases"/>
    <property type="match status" value="1"/>
</dbReference>
<dbReference type="PROSITE" id="PS51194">
    <property type="entry name" value="HELICASE_CTER"/>
    <property type="match status" value="1"/>
</dbReference>
<dbReference type="PANTHER" id="PTHR47962">
    <property type="entry name" value="ATP-DEPENDENT HELICASE LHR-RELATED-RELATED"/>
    <property type="match status" value="1"/>
</dbReference>
<evidence type="ECO:0000256" key="2">
    <source>
        <dbReference type="ARBA" id="ARBA00022840"/>
    </source>
</evidence>
<dbReference type="InterPro" id="IPR001650">
    <property type="entry name" value="Helicase_C-like"/>
</dbReference>
<dbReference type="RefSeq" id="WP_146974950.1">
    <property type="nucleotide sequence ID" value="NZ_VOSL01000054.1"/>
</dbReference>
<dbReference type="AlphaFoldDB" id="A0A5C6XB63"/>
<evidence type="ECO:0000313" key="6">
    <source>
        <dbReference type="Proteomes" id="UP000321046"/>
    </source>
</evidence>
<dbReference type="InterPro" id="IPR014001">
    <property type="entry name" value="Helicase_ATP-bd"/>
</dbReference>
<proteinExistence type="predicted"/>
<keyword evidence="1" id="KW-0547">Nucleotide-binding</keyword>
<dbReference type="InterPro" id="IPR027417">
    <property type="entry name" value="P-loop_NTPase"/>
</dbReference>
<reference evidence="5 6" key="1">
    <citation type="submission" date="2019-08" db="EMBL/GenBank/DDBJ databases">
        <title>Bradymonadales sp. TMQ2.</title>
        <authorList>
            <person name="Liang Q."/>
        </authorList>
    </citation>
    <scope>NUCLEOTIDE SEQUENCE [LARGE SCALE GENOMIC DNA]</scope>
    <source>
        <strain evidence="5 6">TMQ2</strain>
    </source>
</reference>
<dbReference type="GO" id="GO:0005524">
    <property type="term" value="F:ATP binding"/>
    <property type="evidence" value="ECO:0007669"/>
    <property type="project" value="UniProtKB-KW"/>
</dbReference>
<evidence type="ECO:0000256" key="1">
    <source>
        <dbReference type="ARBA" id="ARBA00022741"/>
    </source>
</evidence>
<name>A0A5C6XB63_9DELT</name>
<dbReference type="Proteomes" id="UP000321046">
    <property type="component" value="Unassembled WGS sequence"/>
</dbReference>
<comment type="caution">
    <text evidence="5">The sequence shown here is derived from an EMBL/GenBank/DDBJ whole genome shotgun (WGS) entry which is preliminary data.</text>
</comment>
<accession>A0A5C6XB63</accession>
<dbReference type="InterPro" id="IPR011545">
    <property type="entry name" value="DEAD/DEAH_box_helicase_dom"/>
</dbReference>
<dbReference type="PROSITE" id="PS51192">
    <property type="entry name" value="HELICASE_ATP_BIND_1"/>
    <property type="match status" value="1"/>
</dbReference>
<dbReference type="EMBL" id="VOSL01000054">
    <property type="protein sequence ID" value="TXD34568.1"/>
    <property type="molecule type" value="Genomic_DNA"/>
</dbReference>
<dbReference type="PANTHER" id="PTHR47962:SF5">
    <property type="entry name" value="ATP-DEPENDENT HELICASE LHR-RELATED"/>
    <property type="match status" value="1"/>
</dbReference>
<feature type="domain" description="Helicase C-terminal" evidence="4">
    <location>
        <begin position="238"/>
        <end position="389"/>
    </location>
</feature>
<dbReference type="Pfam" id="PF00271">
    <property type="entry name" value="Helicase_C"/>
    <property type="match status" value="1"/>
</dbReference>
<gene>
    <name evidence="5" type="ORF">FRC96_13190</name>
</gene>
<evidence type="ECO:0000259" key="3">
    <source>
        <dbReference type="PROSITE" id="PS51192"/>
    </source>
</evidence>
<evidence type="ECO:0000313" key="5">
    <source>
        <dbReference type="EMBL" id="TXD34568.1"/>
    </source>
</evidence>
<dbReference type="GO" id="GO:0016887">
    <property type="term" value="F:ATP hydrolysis activity"/>
    <property type="evidence" value="ECO:0007669"/>
    <property type="project" value="TreeGrafter"/>
</dbReference>
<keyword evidence="5" id="KW-0347">Helicase</keyword>
<dbReference type="OrthoDB" id="9815222at2"/>
<dbReference type="InterPro" id="IPR052511">
    <property type="entry name" value="ATP-dep_Helicase"/>
</dbReference>
<dbReference type="GO" id="GO:0004386">
    <property type="term" value="F:helicase activity"/>
    <property type="evidence" value="ECO:0007669"/>
    <property type="project" value="UniProtKB-KW"/>
</dbReference>
<dbReference type="Gene3D" id="3.40.50.300">
    <property type="entry name" value="P-loop containing nucleotide triphosphate hydrolases"/>
    <property type="match status" value="2"/>
</dbReference>
<keyword evidence="2" id="KW-0067">ATP-binding</keyword>